<dbReference type="GO" id="GO:0016020">
    <property type="term" value="C:membrane"/>
    <property type="evidence" value="ECO:0007669"/>
    <property type="project" value="InterPro"/>
</dbReference>
<reference evidence="4 5" key="1">
    <citation type="submission" date="2018-06" db="EMBL/GenBank/DDBJ databases">
        <authorList>
            <consortium name="Pathogen Informatics"/>
            <person name="Doyle S."/>
        </authorList>
    </citation>
    <scope>NUCLEOTIDE SEQUENCE [LARGE SCALE GENOMIC DNA]</scope>
    <source>
        <strain evidence="4 5">NCTC13291</strain>
    </source>
</reference>
<dbReference type="Proteomes" id="UP000254919">
    <property type="component" value="Unassembled WGS sequence"/>
</dbReference>
<dbReference type="AlphaFoldDB" id="A0A379MV51"/>
<organism evidence="4 5">
    <name type="scientific">Roseomonas mucosa</name>
    <dbReference type="NCBI Taxonomy" id="207340"/>
    <lineage>
        <taxon>Bacteria</taxon>
        <taxon>Pseudomonadati</taxon>
        <taxon>Pseudomonadota</taxon>
        <taxon>Alphaproteobacteria</taxon>
        <taxon>Acetobacterales</taxon>
        <taxon>Roseomonadaceae</taxon>
        <taxon>Roseomonas</taxon>
    </lineage>
</organism>
<dbReference type="InterPro" id="IPR007428">
    <property type="entry name" value="MlaA"/>
</dbReference>
<gene>
    <name evidence="4" type="primary">mlaA</name>
    <name evidence="4" type="ORF">NCTC13291_00245</name>
</gene>
<feature type="compositionally biased region" description="Low complexity" evidence="3">
    <location>
        <begin position="248"/>
        <end position="267"/>
    </location>
</feature>
<feature type="compositionally biased region" description="Pro residues" evidence="3">
    <location>
        <begin position="286"/>
        <end position="295"/>
    </location>
</feature>
<dbReference type="PROSITE" id="PS51257">
    <property type="entry name" value="PROKAR_LIPOPROTEIN"/>
    <property type="match status" value="1"/>
</dbReference>
<comment type="similarity">
    <text evidence="1">Belongs to the MlaA family.</text>
</comment>
<feature type="region of interest" description="Disordered" evidence="3">
    <location>
        <begin position="243"/>
        <end position="295"/>
    </location>
</feature>
<dbReference type="PRINTS" id="PR01805">
    <property type="entry name" value="VACJLIPOPROT"/>
</dbReference>
<evidence type="ECO:0000256" key="2">
    <source>
        <dbReference type="ARBA" id="ARBA00022729"/>
    </source>
</evidence>
<accession>A0A379MV51</accession>
<evidence type="ECO:0000313" key="5">
    <source>
        <dbReference type="Proteomes" id="UP000254919"/>
    </source>
</evidence>
<sequence>MMSHRSLSETMRSFRLLAITLVLGMSACATRPDPSDPEAVAEFQQTNDPIEPFNRAMFDVHQGIDKYALRPAALGYRAVLPQPVRDGVHNAIGNLKAPVIFINDVIQGEVGRARDTLTRFMLNSTVGLGGLFDVAASMGLPAHDADFGITAGKAGVGEGPYLFIPLLGPSNPRDLTGYGAGIAANPFTYLTFGSDGLNYAYDYGVPVLGGLDTRERLIDTIDAINRTSLDPYATYRSGYRQQRNAQIASTGAAPAPGPANPTAASTGIGVGTRIPGAAPSLDRRQPAPPSRLPTN</sequence>
<dbReference type="Pfam" id="PF04333">
    <property type="entry name" value="MlaA"/>
    <property type="match status" value="1"/>
</dbReference>
<dbReference type="GO" id="GO:0120010">
    <property type="term" value="P:intermembrane phospholipid transfer"/>
    <property type="evidence" value="ECO:0007669"/>
    <property type="project" value="TreeGrafter"/>
</dbReference>
<proteinExistence type="inferred from homology"/>
<name>A0A379MV51_9PROT</name>
<dbReference type="PANTHER" id="PTHR30035">
    <property type="entry name" value="LIPOPROTEIN VACJ-RELATED"/>
    <property type="match status" value="1"/>
</dbReference>
<evidence type="ECO:0000313" key="4">
    <source>
        <dbReference type="EMBL" id="SUE37675.1"/>
    </source>
</evidence>
<keyword evidence="2" id="KW-0732">Signal</keyword>
<keyword evidence="4" id="KW-0449">Lipoprotein</keyword>
<evidence type="ECO:0000256" key="1">
    <source>
        <dbReference type="ARBA" id="ARBA00010634"/>
    </source>
</evidence>
<dbReference type="PANTHER" id="PTHR30035:SF3">
    <property type="entry name" value="INTERMEMBRANE PHOSPHOLIPID TRANSPORT SYSTEM LIPOPROTEIN MLAA"/>
    <property type="match status" value="1"/>
</dbReference>
<evidence type="ECO:0000256" key="3">
    <source>
        <dbReference type="SAM" id="MobiDB-lite"/>
    </source>
</evidence>
<dbReference type="EMBL" id="UGVN01000001">
    <property type="protein sequence ID" value="SUE37675.1"/>
    <property type="molecule type" value="Genomic_DNA"/>
</dbReference>
<protein>
    <submittedName>
        <fullName evidence="4">Probable phospholipid-binding lipoprotein mlaA</fullName>
    </submittedName>
</protein>